<evidence type="ECO:0000313" key="2">
    <source>
        <dbReference type="EMBL" id="KAG8075125.1"/>
    </source>
</evidence>
<dbReference type="EMBL" id="JAAALK010000283">
    <property type="protein sequence ID" value="KAG8075125.1"/>
    <property type="molecule type" value="Genomic_DNA"/>
</dbReference>
<evidence type="ECO:0000313" key="3">
    <source>
        <dbReference type="Proteomes" id="UP000729402"/>
    </source>
</evidence>
<name>A0A8J5SI33_ZIZPA</name>
<protein>
    <submittedName>
        <fullName evidence="2">Uncharacterized protein</fullName>
    </submittedName>
</protein>
<gene>
    <name evidence="2" type="ORF">GUJ93_ZPchr0006g40825</name>
</gene>
<keyword evidence="3" id="KW-1185">Reference proteome</keyword>
<feature type="region of interest" description="Disordered" evidence="1">
    <location>
        <begin position="101"/>
        <end position="123"/>
    </location>
</feature>
<sequence length="253" mass="27929">MIRNRRILQDTPQKLAAARSLQHTGRRYIDLTPGRKNPRFIREFVRACGGGVRSRREVAKRERLTEESEHTARRLASTGCFPRRVLSPLSVSLSLWPAGLSSLAHPRPTPTPDTAPGAARRGAQDDHKQMLSFLCDVAGERSGGGNPRRHACREGLWLLQGARTSCRGATTEEIRVLILMRSRCSTAAGGGAIAGIYPRSPWELDHGRGEVWPVHCSTVHGDSDELVTNRRTIYGKDGGLTLICFGQIWMMAT</sequence>
<comment type="caution">
    <text evidence="2">The sequence shown here is derived from an EMBL/GenBank/DDBJ whole genome shotgun (WGS) entry which is preliminary data.</text>
</comment>
<dbReference type="AlphaFoldDB" id="A0A8J5SI33"/>
<accession>A0A8J5SI33</accession>
<organism evidence="2 3">
    <name type="scientific">Zizania palustris</name>
    <name type="common">Northern wild rice</name>
    <dbReference type="NCBI Taxonomy" id="103762"/>
    <lineage>
        <taxon>Eukaryota</taxon>
        <taxon>Viridiplantae</taxon>
        <taxon>Streptophyta</taxon>
        <taxon>Embryophyta</taxon>
        <taxon>Tracheophyta</taxon>
        <taxon>Spermatophyta</taxon>
        <taxon>Magnoliopsida</taxon>
        <taxon>Liliopsida</taxon>
        <taxon>Poales</taxon>
        <taxon>Poaceae</taxon>
        <taxon>BOP clade</taxon>
        <taxon>Oryzoideae</taxon>
        <taxon>Oryzeae</taxon>
        <taxon>Zizaniinae</taxon>
        <taxon>Zizania</taxon>
    </lineage>
</organism>
<proteinExistence type="predicted"/>
<reference evidence="2" key="1">
    <citation type="journal article" date="2021" name="bioRxiv">
        <title>Whole Genome Assembly and Annotation of Northern Wild Rice, Zizania palustris L., Supports a Whole Genome Duplication in the Zizania Genus.</title>
        <authorList>
            <person name="Haas M."/>
            <person name="Kono T."/>
            <person name="Macchietto M."/>
            <person name="Millas R."/>
            <person name="McGilp L."/>
            <person name="Shao M."/>
            <person name="Duquette J."/>
            <person name="Hirsch C.N."/>
            <person name="Kimball J."/>
        </authorList>
    </citation>
    <scope>NUCLEOTIDE SEQUENCE</scope>
    <source>
        <tissue evidence="2">Fresh leaf tissue</tissue>
    </source>
</reference>
<dbReference type="Proteomes" id="UP000729402">
    <property type="component" value="Unassembled WGS sequence"/>
</dbReference>
<reference evidence="2" key="2">
    <citation type="submission" date="2021-02" db="EMBL/GenBank/DDBJ databases">
        <authorList>
            <person name="Kimball J.A."/>
            <person name="Haas M.W."/>
            <person name="Macchietto M."/>
            <person name="Kono T."/>
            <person name="Duquette J."/>
            <person name="Shao M."/>
        </authorList>
    </citation>
    <scope>NUCLEOTIDE SEQUENCE</scope>
    <source>
        <tissue evidence="2">Fresh leaf tissue</tissue>
    </source>
</reference>
<evidence type="ECO:0000256" key="1">
    <source>
        <dbReference type="SAM" id="MobiDB-lite"/>
    </source>
</evidence>